<comment type="caution">
    <text evidence="1">The sequence shown here is derived from an EMBL/GenBank/DDBJ whole genome shotgun (WGS) entry which is preliminary data.</text>
</comment>
<proteinExistence type="predicted"/>
<dbReference type="RefSeq" id="WP_034898485.1">
    <property type="nucleotide sequence ID" value="NZ_JRUQ01000076.1"/>
</dbReference>
<name>A0A0A3YPE9_9GAMM</name>
<keyword evidence="2" id="KW-1185">Reference proteome</keyword>
<dbReference type="AlphaFoldDB" id="A0A0A3YPE9"/>
<dbReference type="STRING" id="371042.NG99_23705"/>
<sequence length="91" mass="9824">MRKFLNWLKGLIIYLKEKTQMTDQTQEVQAEDVPAADAAAVVEPEVAADPAEEVKSGVADFESALAFVESGVAKLGEAAKDELIAIAKKYL</sequence>
<dbReference type="OrthoDB" id="6556258at2"/>
<gene>
    <name evidence="1" type="ORF">NG99_23705</name>
</gene>
<reference evidence="1 2" key="1">
    <citation type="submission" date="2014-10" db="EMBL/GenBank/DDBJ databases">
        <title>Genome sequence of Erwinia typographi M043b.</title>
        <authorList>
            <person name="Chan K.-G."/>
            <person name="Tan W.-S."/>
        </authorList>
    </citation>
    <scope>NUCLEOTIDE SEQUENCE [LARGE SCALE GENOMIC DNA]</scope>
    <source>
        <strain evidence="1 2">M043b</strain>
    </source>
</reference>
<evidence type="ECO:0000313" key="2">
    <source>
        <dbReference type="Proteomes" id="UP000030351"/>
    </source>
</evidence>
<dbReference type="EMBL" id="JRUQ01000076">
    <property type="protein sequence ID" value="KGT87231.1"/>
    <property type="molecule type" value="Genomic_DNA"/>
</dbReference>
<accession>A0A0A3YPE9</accession>
<protein>
    <submittedName>
        <fullName evidence="1">Uncharacterized protein</fullName>
    </submittedName>
</protein>
<evidence type="ECO:0000313" key="1">
    <source>
        <dbReference type="EMBL" id="KGT87231.1"/>
    </source>
</evidence>
<dbReference type="Proteomes" id="UP000030351">
    <property type="component" value="Unassembled WGS sequence"/>
</dbReference>
<organism evidence="1 2">
    <name type="scientific">Erwinia typographi</name>
    <dbReference type="NCBI Taxonomy" id="371042"/>
    <lineage>
        <taxon>Bacteria</taxon>
        <taxon>Pseudomonadati</taxon>
        <taxon>Pseudomonadota</taxon>
        <taxon>Gammaproteobacteria</taxon>
        <taxon>Enterobacterales</taxon>
        <taxon>Erwiniaceae</taxon>
        <taxon>Erwinia</taxon>
    </lineage>
</organism>